<dbReference type="PROSITE" id="PS00678">
    <property type="entry name" value="WD_REPEATS_1"/>
    <property type="match status" value="1"/>
</dbReference>
<feature type="repeat" description="WD" evidence="3">
    <location>
        <begin position="218"/>
        <end position="259"/>
    </location>
</feature>
<dbReference type="InterPro" id="IPR036322">
    <property type="entry name" value="WD40_repeat_dom_sf"/>
</dbReference>
<dbReference type="PROSITE" id="PS50294">
    <property type="entry name" value="WD_REPEATS_REGION"/>
    <property type="match status" value="3"/>
</dbReference>
<feature type="compositionally biased region" description="Basic residues" evidence="4">
    <location>
        <begin position="95"/>
        <end position="108"/>
    </location>
</feature>
<name>A0ABV9B1X8_9ACTN</name>
<keyword evidence="2" id="KW-0677">Repeat</keyword>
<evidence type="ECO:0000313" key="6">
    <source>
        <dbReference type="Proteomes" id="UP001595839"/>
    </source>
</evidence>
<dbReference type="PANTHER" id="PTHR19879:SF9">
    <property type="entry name" value="TRANSCRIPTION INITIATION FACTOR TFIID SUBUNIT 5"/>
    <property type="match status" value="1"/>
</dbReference>
<keyword evidence="1 3" id="KW-0853">WD repeat</keyword>
<evidence type="ECO:0000256" key="1">
    <source>
        <dbReference type="ARBA" id="ARBA00022574"/>
    </source>
</evidence>
<dbReference type="SMART" id="SM00320">
    <property type="entry name" value="WD40"/>
    <property type="match status" value="3"/>
</dbReference>
<proteinExistence type="predicted"/>
<dbReference type="Pfam" id="PF00400">
    <property type="entry name" value="WD40"/>
    <property type="match status" value="3"/>
</dbReference>
<dbReference type="SUPFAM" id="SSF50978">
    <property type="entry name" value="WD40 repeat-like"/>
    <property type="match status" value="1"/>
</dbReference>
<reference evidence="6" key="1">
    <citation type="journal article" date="2019" name="Int. J. Syst. Evol. Microbiol.">
        <title>The Global Catalogue of Microorganisms (GCM) 10K type strain sequencing project: providing services to taxonomists for standard genome sequencing and annotation.</title>
        <authorList>
            <consortium name="The Broad Institute Genomics Platform"/>
            <consortium name="The Broad Institute Genome Sequencing Center for Infectious Disease"/>
            <person name="Wu L."/>
            <person name="Ma J."/>
        </authorList>
    </citation>
    <scope>NUCLEOTIDE SEQUENCE [LARGE SCALE GENOMIC DNA]</scope>
    <source>
        <strain evidence="6">CGMCC 4.7177</strain>
    </source>
</reference>
<dbReference type="PANTHER" id="PTHR19879">
    <property type="entry name" value="TRANSCRIPTION INITIATION FACTOR TFIID"/>
    <property type="match status" value="1"/>
</dbReference>
<feature type="repeat" description="WD" evidence="3">
    <location>
        <begin position="260"/>
        <end position="292"/>
    </location>
</feature>
<organism evidence="5 6">
    <name type="scientific">Streptomyces vulcanius</name>
    <dbReference type="NCBI Taxonomy" id="1441876"/>
    <lineage>
        <taxon>Bacteria</taxon>
        <taxon>Bacillati</taxon>
        <taxon>Actinomycetota</taxon>
        <taxon>Actinomycetes</taxon>
        <taxon>Kitasatosporales</taxon>
        <taxon>Streptomycetaceae</taxon>
        <taxon>Streptomyces</taxon>
    </lineage>
</organism>
<sequence>MTNANDLTTGFSDAPVLDEVTGLVVGMLTEITVPDALKRGQGIAYVTPTEALREILPELASQDICSYRGLESFTPRRQQTAPAGRHPPQPDPQHRARLAPRPGPRRRGRCAVAVADGVTAREAAASRQIAAQSRKLIRTNPELASLLAVRAYRTNHNAESWEALRNAAALPHHQRLAGHTDSVRSMAFSFDGKTLATVGDDHTLRLWNADKGTPLVTRKEHTDEVYAVAFNPDGRTLATGSIDSTARLWNVASGKTLITLLGHSDAVFWLAFSPDDHTLATAGADFTVRLWSTTLPRPEAALANICRTVGRDLTPQERTAYLPGQSNDPVCPSD</sequence>
<evidence type="ECO:0000256" key="4">
    <source>
        <dbReference type="SAM" id="MobiDB-lite"/>
    </source>
</evidence>
<protein>
    <submittedName>
        <fullName evidence="5">WD40 repeat domain-containing protein</fullName>
    </submittedName>
</protein>
<evidence type="ECO:0000256" key="2">
    <source>
        <dbReference type="ARBA" id="ARBA00022737"/>
    </source>
</evidence>
<dbReference type="InterPro" id="IPR019775">
    <property type="entry name" value="WD40_repeat_CS"/>
</dbReference>
<keyword evidence="6" id="KW-1185">Reference proteome</keyword>
<dbReference type="EMBL" id="JBHSFK010000039">
    <property type="protein sequence ID" value="MFC4506062.1"/>
    <property type="molecule type" value="Genomic_DNA"/>
</dbReference>
<dbReference type="PRINTS" id="PR00320">
    <property type="entry name" value="GPROTEINBRPT"/>
</dbReference>
<dbReference type="InterPro" id="IPR020472">
    <property type="entry name" value="WD40_PAC1"/>
</dbReference>
<dbReference type="PROSITE" id="PS50082">
    <property type="entry name" value="WD_REPEATS_2"/>
    <property type="match status" value="3"/>
</dbReference>
<feature type="region of interest" description="Disordered" evidence="4">
    <location>
        <begin position="76"/>
        <end position="108"/>
    </location>
</feature>
<gene>
    <name evidence="5" type="ORF">ACFPIH_42595</name>
</gene>
<evidence type="ECO:0000256" key="3">
    <source>
        <dbReference type="PROSITE-ProRule" id="PRU00221"/>
    </source>
</evidence>
<dbReference type="RefSeq" id="WP_381183498.1">
    <property type="nucleotide sequence ID" value="NZ_JBHSFK010000039.1"/>
</dbReference>
<accession>A0ABV9B1X8</accession>
<dbReference type="Proteomes" id="UP001595839">
    <property type="component" value="Unassembled WGS sequence"/>
</dbReference>
<dbReference type="InterPro" id="IPR015943">
    <property type="entry name" value="WD40/YVTN_repeat-like_dom_sf"/>
</dbReference>
<dbReference type="Gene3D" id="2.130.10.10">
    <property type="entry name" value="YVTN repeat-like/Quinoprotein amine dehydrogenase"/>
    <property type="match status" value="1"/>
</dbReference>
<comment type="caution">
    <text evidence="5">The sequence shown here is derived from an EMBL/GenBank/DDBJ whole genome shotgun (WGS) entry which is preliminary data.</text>
</comment>
<feature type="repeat" description="WD" evidence="3">
    <location>
        <begin position="176"/>
        <end position="217"/>
    </location>
</feature>
<dbReference type="InterPro" id="IPR001680">
    <property type="entry name" value="WD40_rpt"/>
</dbReference>
<evidence type="ECO:0000313" key="5">
    <source>
        <dbReference type="EMBL" id="MFC4506062.1"/>
    </source>
</evidence>